<dbReference type="Pfam" id="PF07364">
    <property type="entry name" value="DUF1485"/>
    <property type="match status" value="1"/>
</dbReference>
<keyword evidence="1" id="KW-0378">Hydrolase</keyword>
<dbReference type="RefSeq" id="WP_165096512.1">
    <property type="nucleotide sequence ID" value="NZ_CP049056.1"/>
</dbReference>
<dbReference type="PROSITE" id="PS51257">
    <property type="entry name" value="PROKAR_LIPOPROTEIN"/>
    <property type="match status" value="1"/>
</dbReference>
<dbReference type="KEGG" id="hdh:G5B40_06470"/>
<dbReference type="GO" id="GO:0006508">
    <property type="term" value="P:proteolysis"/>
    <property type="evidence" value="ECO:0007669"/>
    <property type="project" value="UniProtKB-KW"/>
</dbReference>
<dbReference type="EMBL" id="CP049056">
    <property type="protein sequence ID" value="QIE55127.1"/>
    <property type="molecule type" value="Genomic_DNA"/>
</dbReference>
<dbReference type="Proteomes" id="UP000503336">
    <property type="component" value="Chromosome"/>
</dbReference>
<keyword evidence="1" id="KW-0479">Metal-binding</keyword>
<evidence type="ECO:0000256" key="1">
    <source>
        <dbReference type="PIRNR" id="PIRNR012702"/>
    </source>
</evidence>
<proteinExistence type="inferred from homology"/>
<name>A0A7L5BX77_9RHOB</name>
<keyword evidence="1" id="KW-0645">Protease</keyword>
<dbReference type="GO" id="GO:0046872">
    <property type="term" value="F:metal ion binding"/>
    <property type="evidence" value="ECO:0007669"/>
    <property type="project" value="UniProtKB-KW"/>
</dbReference>
<keyword evidence="1" id="KW-0482">Metalloprotease</keyword>
<dbReference type="InterPro" id="IPR009197">
    <property type="entry name" value="MlrC"/>
</dbReference>
<protein>
    <recommendedName>
        <fullName evidence="1">Microcystinase C</fullName>
        <shortName evidence="1">MlrC</shortName>
    </recommendedName>
</protein>
<reference evidence="4 5" key="1">
    <citation type="submission" date="2020-02" db="EMBL/GenBank/DDBJ databases">
        <title>complete genome sequence of Rhodobacteraceae bacterium.</title>
        <authorList>
            <person name="Park J."/>
            <person name="Kim Y.-S."/>
            <person name="Kim K.-H."/>
        </authorList>
    </citation>
    <scope>NUCLEOTIDE SEQUENCE [LARGE SCALE GENOMIC DNA]</scope>
    <source>
        <strain evidence="4 5">RR4-56</strain>
    </source>
</reference>
<comment type="similarity">
    <text evidence="1">Belongs to the peptidase M81 family.</text>
</comment>
<feature type="domain" description="Microcystin LR degradation protein MlrC N-terminal" evidence="3">
    <location>
        <begin position="9"/>
        <end position="295"/>
    </location>
</feature>
<keyword evidence="5" id="KW-1185">Reference proteome</keyword>
<accession>A0A7L5BX77</accession>
<dbReference type="InterPro" id="IPR015995">
    <property type="entry name" value="MlrC_N"/>
</dbReference>
<comment type="cofactor">
    <cofactor evidence="1">
        <name>Zn(2+)</name>
        <dbReference type="ChEBI" id="CHEBI:29105"/>
    </cofactor>
    <text evidence="1">Binds 1 zinc ion per subunit.</text>
</comment>
<dbReference type="GO" id="GO:0008237">
    <property type="term" value="F:metallopeptidase activity"/>
    <property type="evidence" value="ECO:0007669"/>
    <property type="project" value="UniProtKB-KW"/>
</dbReference>
<evidence type="ECO:0000259" key="3">
    <source>
        <dbReference type="Pfam" id="PF07364"/>
    </source>
</evidence>
<evidence type="ECO:0000313" key="4">
    <source>
        <dbReference type="EMBL" id="QIE55127.1"/>
    </source>
</evidence>
<dbReference type="AlphaFoldDB" id="A0A7L5BX77"/>
<evidence type="ECO:0000259" key="2">
    <source>
        <dbReference type="Pfam" id="PF07171"/>
    </source>
</evidence>
<dbReference type="PIRSF" id="PIRSF012702">
    <property type="entry name" value="UCP012702"/>
    <property type="match status" value="1"/>
</dbReference>
<evidence type="ECO:0000313" key="5">
    <source>
        <dbReference type="Proteomes" id="UP000503336"/>
    </source>
</evidence>
<gene>
    <name evidence="4" type="ORF">G5B40_06470</name>
</gene>
<dbReference type="InterPro" id="IPR010799">
    <property type="entry name" value="MlrC_C"/>
</dbReference>
<feature type="domain" description="Microcystin LR degradation protein MlrC C-terminal" evidence="2">
    <location>
        <begin position="307"/>
        <end position="493"/>
    </location>
</feature>
<dbReference type="Pfam" id="PF07171">
    <property type="entry name" value="MlrC_C"/>
    <property type="match status" value="1"/>
</dbReference>
<sequence length="509" mass="52637">MNSSTRPPRVAIGGFLHETNTFAPSPATLACFTEGGGAGGVFEGEAAVAALRGVNVGFAGALAYGETAGWEVIPTVWAAASPSAHVTEEAFETITGKLLAGIEAALPLAGVYLDLHGAMVTTHRDDGEGEILARVRALVGPDVPIISSLDLHANVTARMVEEADLLVSYRTYPHVDMNATGARAARALGRLIDGAARPLKAFRQAPYLLPIAWQCTDMEPAHGLYAQMEACEGDWPMSLNMGFPAADFADCGAAVTAYGDTAEVDADALMAAVVAAEPRFTGRVFGPDEAVAEAIRIARTANRPVVIADSQDNPGAGGDSDTMGMVRALRAAAADMARALPGAPGPAIGSIYDPAAAAAAHEAGVGARVRLSLGAKSRIPGDTPLETEFEVEALSDGRFVCPGPYHGGQEVQMGPSACLVLDGVRIVVVSAKAQMADQAMFRQVGIEPKEAAILCVKSSVHFRADFDPIAETILTAAAPGPMPVSPASLPWKRLRAGVRLEPLGAAYAP</sequence>
<organism evidence="4 5">
    <name type="scientific">Pikeienuella piscinae</name>
    <dbReference type="NCBI Taxonomy" id="2748098"/>
    <lineage>
        <taxon>Bacteria</taxon>
        <taxon>Pseudomonadati</taxon>
        <taxon>Pseudomonadota</taxon>
        <taxon>Alphaproteobacteria</taxon>
        <taxon>Rhodobacterales</taxon>
        <taxon>Paracoccaceae</taxon>
        <taxon>Pikeienuella</taxon>
    </lineage>
</organism>
<comment type="function">
    <text evidence="1">Involved in peptidolytic degradation of cyclic heptapeptide hepatotoxin microcystin (MC).</text>
</comment>